<evidence type="ECO:0000313" key="2">
    <source>
        <dbReference type="Proteomes" id="UP000235388"/>
    </source>
</evidence>
<sequence length="106" mass="11994">IKRAWSLLTHLDFRPSVNLSLQARPIGGKFFKRFNQIKIKFTLFANQSWTPNNSAYASLLSIYLILDCPDLALVLDSRSIHVHKFVQCMALIICAKASMAACQQPQ</sequence>
<proteinExistence type="predicted"/>
<dbReference type="Proteomes" id="UP000235388">
    <property type="component" value="Unassembled WGS sequence"/>
</dbReference>
<dbReference type="AlphaFoldDB" id="A0A2N5V8W8"/>
<evidence type="ECO:0000313" key="1">
    <source>
        <dbReference type="EMBL" id="PLW46452.1"/>
    </source>
</evidence>
<name>A0A2N5V8W8_9BASI</name>
<dbReference type="EMBL" id="PGCJ01000119">
    <property type="protein sequence ID" value="PLW46452.1"/>
    <property type="molecule type" value="Genomic_DNA"/>
</dbReference>
<protein>
    <submittedName>
        <fullName evidence="1">Uncharacterized protein</fullName>
    </submittedName>
</protein>
<dbReference type="STRING" id="200324.A0A2N5V8W8"/>
<feature type="non-terminal residue" evidence="1">
    <location>
        <position position="1"/>
    </location>
</feature>
<comment type="caution">
    <text evidence="1">The sequence shown here is derived from an EMBL/GenBank/DDBJ whole genome shotgun (WGS) entry which is preliminary data.</text>
</comment>
<accession>A0A2N5V8W8</accession>
<reference evidence="1 2" key="1">
    <citation type="submission" date="2017-11" db="EMBL/GenBank/DDBJ databases">
        <title>De novo assembly and phasing of dikaryotic genomes from two isolates of Puccinia coronata f. sp. avenae, the causal agent of oat crown rust.</title>
        <authorList>
            <person name="Miller M.E."/>
            <person name="Zhang Y."/>
            <person name="Omidvar V."/>
            <person name="Sperschneider J."/>
            <person name="Schwessinger B."/>
            <person name="Raley C."/>
            <person name="Palmer J.M."/>
            <person name="Garnica D."/>
            <person name="Upadhyaya N."/>
            <person name="Rathjen J."/>
            <person name="Taylor J.M."/>
            <person name="Park R.F."/>
            <person name="Dodds P.N."/>
            <person name="Hirsch C.D."/>
            <person name="Kianian S.F."/>
            <person name="Figueroa M."/>
        </authorList>
    </citation>
    <scope>NUCLEOTIDE SEQUENCE [LARGE SCALE GENOMIC DNA]</scope>
    <source>
        <strain evidence="1">12NC29</strain>
    </source>
</reference>
<gene>
    <name evidence="1" type="ORF">PCANC_11145</name>
</gene>
<keyword evidence="2" id="KW-1185">Reference proteome</keyword>
<organism evidence="1 2">
    <name type="scientific">Puccinia coronata f. sp. avenae</name>
    <dbReference type="NCBI Taxonomy" id="200324"/>
    <lineage>
        <taxon>Eukaryota</taxon>
        <taxon>Fungi</taxon>
        <taxon>Dikarya</taxon>
        <taxon>Basidiomycota</taxon>
        <taxon>Pucciniomycotina</taxon>
        <taxon>Pucciniomycetes</taxon>
        <taxon>Pucciniales</taxon>
        <taxon>Pucciniaceae</taxon>
        <taxon>Puccinia</taxon>
    </lineage>
</organism>